<dbReference type="Proteomes" id="UP000645676">
    <property type="component" value="Unassembled WGS sequence"/>
</dbReference>
<evidence type="ECO:0000313" key="3">
    <source>
        <dbReference type="EMBL" id="HII60084.1"/>
    </source>
</evidence>
<feature type="domain" description="DUF8182" evidence="2">
    <location>
        <begin position="105"/>
        <end position="181"/>
    </location>
</feature>
<dbReference type="RefSeq" id="WP_010869504.1">
    <property type="nucleotide sequence ID" value="NC_000909.1"/>
</dbReference>
<evidence type="ECO:0000313" key="4">
    <source>
        <dbReference type="Proteomes" id="UP000645676"/>
    </source>
</evidence>
<dbReference type="AlphaFoldDB" id="A0A832SWD6"/>
<dbReference type="OMA" id="LCAYTLN"/>
<dbReference type="EMBL" id="DUJR01000030">
    <property type="protein sequence ID" value="HII60084.1"/>
    <property type="molecule type" value="Genomic_DNA"/>
</dbReference>
<evidence type="ECO:0000259" key="1">
    <source>
        <dbReference type="Pfam" id="PF11823"/>
    </source>
</evidence>
<name>A0A832SWD6_9EURY</name>
<accession>A0A832SWD6</accession>
<feature type="domain" description="Putative Se/S carrier protein-like" evidence="1">
    <location>
        <begin position="28"/>
        <end position="93"/>
    </location>
</feature>
<organism evidence="3 4">
    <name type="scientific">Methanocaldococcus jannaschii</name>
    <dbReference type="NCBI Taxonomy" id="2190"/>
    <lineage>
        <taxon>Archaea</taxon>
        <taxon>Methanobacteriati</taxon>
        <taxon>Methanobacteriota</taxon>
        <taxon>Methanomada group</taxon>
        <taxon>Methanococci</taxon>
        <taxon>Methanococcales</taxon>
        <taxon>Methanocaldococcaceae</taxon>
        <taxon>Methanocaldococcus</taxon>
    </lineage>
</organism>
<reference evidence="3" key="1">
    <citation type="journal article" date="2020" name="bioRxiv">
        <title>A rank-normalized archaeal taxonomy based on genome phylogeny resolves widespread incomplete and uneven classifications.</title>
        <authorList>
            <person name="Rinke C."/>
            <person name="Chuvochina M."/>
            <person name="Mussig A.J."/>
            <person name="Chaumeil P.-A."/>
            <person name="Waite D.W."/>
            <person name="Whitman W.B."/>
            <person name="Parks D.H."/>
            <person name="Hugenholtz P."/>
        </authorList>
    </citation>
    <scope>NUCLEOTIDE SEQUENCE</scope>
    <source>
        <strain evidence="3">UBA8849</strain>
    </source>
</reference>
<protein>
    <submittedName>
        <fullName evidence="3">DUF3343 domain-containing protein</fullName>
    </submittedName>
</protein>
<evidence type="ECO:0000259" key="2">
    <source>
        <dbReference type="Pfam" id="PF26554"/>
    </source>
</evidence>
<dbReference type="InterPro" id="IPR021778">
    <property type="entry name" value="Se/S_carrier-like"/>
</dbReference>
<dbReference type="Pfam" id="PF11823">
    <property type="entry name" value="Se_S_carrier"/>
    <property type="match status" value="1"/>
</dbReference>
<dbReference type="Pfam" id="PF26554">
    <property type="entry name" value="DUF8182"/>
    <property type="match status" value="1"/>
</dbReference>
<proteinExistence type="predicted"/>
<sequence>MIGKLKNLFKLGKGKKEEKAKKSLEGKGLIIFENTKDAMRAESILKDKYKIKVVAPPPEIREGCDLAIEYELIDEFGIKRELESNDIKPLKFISLNDYSLKPLELIKVKEVDGFILVRCGNMKITIDKEGNIVNISGGGCPDVPYLALKLKGRNIKDIKEEETPKNLGFTLCAYILNKGSSQRGHSWTIIDFEVLSI</sequence>
<comment type="caution">
    <text evidence="3">The sequence shown here is derived from an EMBL/GenBank/DDBJ whole genome shotgun (WGS) entry which is preliminary data.</text>
</comment>
<gene>
    <name evidence="3" type="ORF">HA335_05905</name>
</gene>
<dbReference type="InterPro" id="IPR058495">
    <property type="entry name" value="DUF8182"/>
</dbReference>